<name>A0ABP0Q7P2_9DINO</name>
<evidence type="ECO:0000313" key="2">
    <source>
        <dbReference type="Proteomes" id="UP001642484"/>
    </source>
</evidence>
<protein>
    <submittedName>
        <fullName evidence="1">Uncharacterized protein</fullName>
    </submittedName>
</protein>
<dbReference type="EMBL" id="CAXAMN010024162">
    <property type="protein sequence ID" value="CAK9084270.1"/>
    <property type="molecule type" value="Genomic_DNA"/>
</dbReference>
<evidence type="ECO:0000313" key="1">
    <source>
        <dbReference type="EMBL" id="CAK9084270.1"/>
    </source>
</evidence>
<proteinExistence type="predicted"/>
<gene>
    <name evidence="1" type="ORF">CCMP2556_LOCUS41008</name>
</gene>
<keyword evidence="2" id="KW-1185">Reference proteome</keyword>
<dbReference type="Proteomes" id="UP001642484">
    <property type="component" value="Unassembled WGS sequence"/>
</dbReference>
<reference evidence="1 2" key="1">
    <citation type="submission" date="2024-02" db="EMBL/GenBank/DDBJ databases">
        <authorList>
            <person name="Chen Y."/>
            <person name="Shah S."/>
            <person name="Dougan E. K."/>
            <person name="Thang M."/>
            <person name="Chan C."/>
        </authorList>
    </citation>
    <scope>NUCLEOTIDE SEQUENCE [LARGE SCALE GENOMIC DNA]</scope>
</reference>
<sequence>MGQDQSLGRGVESWAHGGYRQCCKCGVEMDAADCRASALFGGGENHCYVLWNTASDHVTYNMSAGISAEKGIQAGESVSITPGAKLVKMIIKGECATADGRQSDPYCVECFHKDDPNNEKMLASVLAHTKGHAYVINMKYSLVVPHYGDMN</sequence>
<organism evidence="1 2">
    <name type="scientific">Durusdinium trenchii</name>
    <dbReference type="NCBI Taxonomy" id="1381693"/>
    <lineage>
        <taxon>Eukaryota</taxon>
        <taxon>Sar</taxon>
        <taxon>Alveolata</taxon>
        <taxon>Dinophyceae</taxon>
        <taxon>Suessiales</taxon>
        <taxon>Symbiodiniaceae</taxon>
        <taxon>Durusdinium</taxon>
    </lineage>
</organism>
<accession>A0ABP0Q7P2</accession>
<comment type="caution">
    <text evidence="1">The sequence shown here is derived from an EMBL/GenBank/DDBJ whole genome shotgun (WGS) entry which is preliminary data.</text>
</comment>